<comment type="caution">
    <text evidence="7">The sequence shown here is derived from an EMBL/GenBank/DDBJ whole genome shotgun (WGS) entry which is preliminary data.</text>
</comment>
<name>A0AA35TPN4_GEOBA</name>
<dbReference type="GO" id="GO:0003987">
    <property type="term" value="F:acetate-CoA ligase activity"/>
    <property type="evidence" value="ECO:0007669"/>
    <property type="project" value="UniProtKB-EC"/>
</dbReference>
<proteinExistence type="predicted"/>
<dbReference type="EC" id="6.2.1.1" evidence="1"/>
<dbReference type="InterPro" id="IPR042099">
    <property type="entry name" value="ANL_N_sf"/>
</dbReference>
<dbReference type="InterPro" id="IPR045851">
    <property type="entry name" value="AMP-bd_C_sf"/>
</dbReference>
<accession>A0AA35TPN4</accession>
<feature type="domain" description="AMP-dependent synthetase/ligase" evidence="5">
    <location>
        <begin position="39"/>
        <end position="414"/>
    </location>
</feature>
<keyword evidence="4" id="KW-0067">ATP-binding</keyword>
<evidence type="ECO:0000313" key="8">
    <source>
        <dbReference type="Proteomes" id="UP001174909"/>
    </source>
</evidence>
<evidence type="ECO:0000256" key="2">
    <source>
        <dbReference type="ARBA" id="ARBA00022598"/>
    </source>
</evidence>
<dbReference type="PROSITE" id="PS00455">
    <property type="entry name" value="AMP_BINDING"/>
    <property type="match status" value="1"/>
</dbReference>
<dbReference type="GO" id="GO:0006085">
    <property type="term" value="P:acetyl-CoA biosynthetic process"/>
    <property type="evidence" value="ECO:0007669"/>
    <property type="project" value="TreeGrafter"/>
</dbReference>
<dbReference type="Gene3D" id="3.40.50.12780">
    <property type="entry name" value="N-terminal domain of ligase-like"/>
    <property type="match status" value="1"/>
</dbReference>
<dbReference type="Proteomes" id="UP001174909">
    <property type="component" value="Unassembled WGS sequence"/>
</dbReference>
<dbReference type="PANTHER" id="PTHR24095">
    <property type="entry name" value="ACETYL-COENZYME A SYNTHETASE"/>
    <property type="match status" value="1"/>
</dbReference>
<dbReference type="InterPro" id="IPR020845">
    <property type="entry name" value="AMP-binding_CS"/>
</dbReference>
<keyword evidence="3" id="KW-0547">Nucleotide-binding</keyword>
<evidence type="ECO:0000313" key="7">
    <source>
        <dbReference type="EMBL" id="CAI8052123.1"/>
    </source>
</evidence>
<dbReference type="InterPro" id="IPR000873">
    <property type="entry name" value="AMP-dep_synth/lig_dom"/>
</dbReference>
<reference evidence="7" key="1">
    <citation type="submission" date="2023-03" db="EMBL/GenBank/DDBJ databases">
        <authorList>
            <person name="Steffen K."/>
            <person name="Cardenas P."/>
        </authorList>
    </citation>
    <scope>NUCLEOTIDE SEQUENCE</scope>
</reference>
<dbReference type="EMBL" id="CASHTH010003986">
    <property type="protein sequence ID" value="CAI8052123.1"/>
    <property type="molecule type" value="Genomic_DNA"/>
</dbReference>
<dbReference type="Gene3D" id="3.30.300.30">
    <property type="match status" value="1"/>
</dbReference>
<evidence type="ECO:0000256" key="3">
    <source>
        <dbReference type="ARBA" id="ARBA00022741"/>
    </source>
</evidence>
<evidence type="ECO:0000259" key="6">
    <source>
        <dbReference type="Pfam" id="PF13193"/>
    </source>
</evidence>
<dbReference type="Pfam" id="PF00501">
    <property type="entry name" value="AMP-binding"/>
    <property type="match status" value="1"/>
</dbReference>
<dbReference type="AlphaFoldDB" id="A0AA35TPN4"/>
<feature type="domain" description="AMP-binding enzyme C-terminal" evidence="6">
    <location>
        <begin position="464"/>
        <end position="542"/>
    </location>
</feature>
<keyword evidence="8" id="KW-1185">Reference proteome</keyword>
<dbReference type="SUPFAM" id="SSF56801">
    <property type="entry name" value="Acetyl-CoA synthetase-like"/>
    <property type="match status" value="1"/>
</dbReference>
<dbReference type="PANTHER" id="PTHR24095:SF14">
    <property type="entry name" value="ACETYL-COENZYME A SYNTHETASE 1"/>
    <property type="match status" value="1"/>
</dbReference>
<keyword evidence="2" id="KW-0436">Ligase</keyword>
<organism evidence="7 8">
    <name type="scientific">Geodia barretti</name>
    <name type="common">Barrett's horny sponge</name>
    <dbReference type="NCBI Taxonomy" id="519541"/>
    <lineage>
        <taxon>Eukaryota</taxon>
        <taxon>Metazoa</taxon>
        <taxon>Porifera</taxon>
        <taxon>Demospongiae</taxon>
        <taxon>Heteroscleromorpha</taxon>
        <taxon>Tetractinellida</taxon>
        <taxon>Astrophorina</taxon>
        <taxon>Geodiidae</taxon>
        <taxon>Geodia</taxon>
    </lineage>
</organism>
<dbReference type="GO" id="GO:0005829">
    <property type="term" value="C:cytosol"/>
    <property type="evidence" value="ECO:0007669"/>
    <property type="project" value="TreeGrafter"/>
</dbReference>
<evidence type="ECO:0000256" key="4">
    <source>
        <dbReference type="ARBA" id="ARBA00022840"/>
    </source>
</evidence>
<dbReference type="Pfam" id="PF13193">
    <property type="entry name" value="AMP-binding_C"/>
    <property type="match status" value="1"/>
</dbReference>
<dbReference type="InterPro" id="IPR025110">
    <property type="entry name" value="AMP-bd_C"/>
</dbReference>
<dbReference type="GO" id="GO:0005524">
    <property type="term" value="F:ATP binding"/>
    <property type="evidence" value="ECO:0007669"/>
    <property type="project" value="UniProtKB-KW"/>
</dbReference>
<evidence type="ECO:0000256" key="1">
    <source>
        <dbReference type="ARBA" id="ARBA00013275"/>
    </source>
</evidence>
<sequence length="566" mass="63067">MVDYDSARDGFDWYRDGFSQLDWLPGGGLNNAYEAIDRHVAHGHGDKLAMIWVGKNGEEERYTYSDMKEQSDRFGAVDEWLGIERADKVFIFMDRLPELYIAALGVLKAGGVIGPLFSAFGPDPVLDRMVDAGARFLITTPELRNKIAEILPKVETLEKVIIADKDGRSGEPLAEGDLDYYTLMSEADSSGFQIADTSQYDYSIMHYTSGSTGKPKGVLHRHQAVVQQYMTGKWCLDLNFDDMFFCTADPGWVTGTSYGMMAPWTNGVTNLIYEGGFGANAYYDLIDKYKVTVWYTAPTAVRLLMRAGSGPVESHDLSSLRFIASVGEPLNPEAVVWGNEQFNMAIHDNWWQTETGAIMCSNYASMEVRAGSMGRPVPGIEMAVLDEDYNPMPPGQAGILAVRPGWPAMMHAYWRQDEMYASRFKKGWYITGDQASLDEDGYFWFQGRADDVINTAGHLVGPFEVESALIEHAAVAEAGVIGKPDPIAMEVVKAFVTLNPDYEWSTDLRRELMQFTGERLSPAIAPREIDVLDVMPKTRSGKIMRRLLKARELGLPEGDISTLEDD</sequence>
<gene>
    <name evidence="7" type="ORF">GBAR_LOCUS28534</name>
</gene>
<protein>
    <recommendedName>
        <fullName evidence="1">acetate--CoA ligase</fullName>
        <ecNumber evidence="1">6.2.1.1</ecNumber>
    </recommendedName>
</protein>
<evidence type="ECO:0000259" key="5">
    <source>
        <dbReference type="Pfam" id="PF00501"/>
    </source>
</evidence>
<dbReference type="NCBIfam" id="NF003313">
    <property type="entry name" value="PRK04319.1"/>
    <property type="match status" value="1"/>
</dbReference>